<dbReference type="RefSeq" id="WP_353711280.1">
    <property type="nucleotide sequence ID" value="NZ_CP159279.1"/>
</dbReference>
<proteinExistence type="predicted"/>
<sequence length="87" mass="9796">MNSSRTAKWLSLAQGDVITLSRRGLTLWGGVIDDRTEDGHIIWVTDEVGTRRLVHSQDEYDFAVTGNVYFQRDSRVIDPRAGEALTC</sequence>
<protein>
    <submittedName>
        <fullName evidence="1">Uncharacterized protein</fullName>
    </submittedName>
</protein>
<reference evidence="1" key="1">
    <citation type="submission" date="2024-06" db="EMBL/GenBank/DDBJ databases">
        <title>Biodegradation of dimethachlon by Arthrobacter sp. K5: mechanistic insights and ecological implications.</title>
        <authorList>
            <person name="Hu S."/>
            <person name="Lu P."/>
        </authorList>
    </citation>
    <scope>NUCLEOTIDE SEQUENCE</scope>
    <source>
        <strain evidence="1">K5</strain>
    </source>
</reference>
<dbReference type="AlphaFoldDB" id="A0AAU8EPT0"/>
<name>A0AAU8EPT0_9MICC</name>
<organism evidence="1">
    <name type="scientific">Arthrobacter sp. K5</name>
    <dbReference type="NCBI Taxonomy" id="2839623"/>
    <lineage>
        <taxon>Bacteria</taxon>
        <taxon>Bacillati</taxon>
        <taxon>Actinomycetota</taxon>
        <taxon>Actinomycetes</taxon>
        <taxon>Micrococcales</taxon>
        <taxon>Micrococcaceae</taxon>
        <taxon>Arthrobacter</taxon>
    </lineage>
</organism>
<dbReference type="EMBL" id="CP159279">
    <property type="protein sequence ID" value="XCH10788.1"/>
    <property type="molecule type" value="Genomic_DNA"/>
</dbReference>
<accession>A0AAU8EPT0</accession>
<gene>
    <name evidence="1" type="ORF">ABRP34_18535</name>
</gene>
<evidence type="ECO:0000313" key="1">
    <source>
        <dbReference type="EMBL" id="XCH10788.1"/>
    </source>
</evidence>